<evidence type="ECO:0000256" key="8">
    <source>
        <dbReference type="SAM" id="SignalP"/>
    </source>
</evidence>
<dbReference type="RefSeq" id="WP_251780680.1">
    <property type="nucleotide sequence ID" value="NZ_JAMKFE010000017.1"/>
</dbReference>
<feature type="domain" description="HYDIN/VesB/CFA65-like Ig-like" evidence="10">
    <location>
        <begin position="667"/>
        <end position="764"/>
    </location>
</feature>
<dbReference type="InterPro" id="IPR053879">
    <property type="entry name" value="HYDIN_VesB_CFA65-like_Ig"/>
</dbReference>
<comment type="subcellular location">
    <subcellularLocation>
        <location evidence="1">Cell projection</location>
        <location evidence="1">Cilium</location>
    </subcellularLocation>
    <subcellularLocation>
        <location evidence="2">Cytoplasm</location>
    </subcellularLocation>
</comment>
<evidence type="ECO:0000256" key="2">
    <source>
        <dbReference type="ARBA" id="ARBA00004496"/>
    </source>
</evidence>
<gene>
    <name evidence="11" type="ORF">M8A51_21970</name>
</gene>
<dbReference type="EMBL" id="JAMKFE010000017">
    <property type="protein sequence ID" value="MCM5682204.1"/>
    <property type="molecule type" value="Genomic_DNA"/>
</dbReference>
<feature type="domain" description="Abnormal spindle-like microcephaly-associated protein ASH" evidence="9">
    <location>
        <begin position="111"/>
        <end position="193"/>
    </location>
</feature>
<dbReference type="PANTHER" id="PTHR46127">
    <property type="entry name" value="CILIA- AND FLAGELLA-ASSOCIATED PROTEIN 65"/>
    <property type="match status" value="1"/>
</dbReference>
<feature type="transmembrane region" description="Helical" evidence="7">
    <location>
        <begin position="791"/>
        <end position="808"/>
    </location>
</feature>
<evidence type="ECO:0000313" key="11">
    <source>
        <dbReference type="EMBL" id="MCM5682204.1"/>
    </source>
</evidence>
<name>A0ABT0YV74_9BURK</name>
<evidence type="ECO:0000259" key="10">
    <source>
        <dbReference type="Pfam" id="PF22544"/>
    </source>
</evidence>
<keyword evidence="4" id="KW-0969">Cilium</keyword>
<dbReference type="Proteomes" id="UP001165541">
    <property type="component" value="Unassembled WGS sequence"/>
</dbReference>
<feature type="chain" id="PRO_5046662800" evidence="8">
    <location>
        <begin position="32"/>
        <end position="816"/>
    </location>
</feature>
<dbReference type="Pfam" id="PF22544">
    <property type="entry name" value="HYDIN_VesB_CFA65-like_Ig"/>
    <property type="match status" value="2"/>
</dbReference>
<evidence type="ECO:0000313" key="12">
    <source>
        <dbReference type="Proteomes" id="UP001165541"/>
    </source>
</evidence>
<dbReference type="PANTHER" id="PTHR46127:SF1">
    <property type="entry name" value="CILIA- AND FLAGELLA-ASSOCIATED PROTEIN 65"/>
    <property type="match status" value="1"/>
</dbReference>
<feature type="domain" description="HYDIN/VesB/CFA65-like Ig-like" evidence="10">
    <location>
        <begin position="564"/>
        <end position="659"/>
    </location>
</feature>
<keyword evidence="12" id="KW-1185">Reference proteome</keyword>
<evidence type="ECO:0000256" key="3">
    <source>
        <dbReference type="ARBA" id="ARBA00022490"/>
    </source>
</evidence>
<evidence type="ECO:0000256" key="5">
    <source>
        <dbReference type="ARBA" id="ARBA00023273"/>
    </source>
</evidence>
<sequence length="816" mass="81732">MRASITGRLLGRAARAWLAAVALAAAGAAQAQLSLPSASTYNSVCASCHGGSLTASRSFVTNTAFLYAADRAAMEAAVAGTSMAPQIGALSTADLQAAQVFLRAVRELVVTSSVSFADTLTNATSTRSVQIANLREEAASFSTSIGGGNAAPNEFQVTASTCGSSVPAQSTCTLTVTFDPAAAGARNATLSVTIGGTYPSPATGAGNPRQVPLSGNGVTPVPVFQANPALLPLATVGTTPVSGASTISNVGTAPMTLSSLALTDTTHFAFGPANTCSNGLVLATSGLGQSCTLQVVYTPPVDGDARTAQVQITDNASGSPHTVNIDATSAAIANLVLDTSPLEFGEVVIHEQASLPARVVTSTGNEPLQISSVSVTNAVAHGYSVVEDCTTRSPLANGQTCSVTVRFQPTTVGVKPQQTLQIASNAVGGTASVFVRGAGVPVPAPIAQFDPVALDFGAQTAGWDYPARSVRLRNTGNAPMLITAVRVEGSGYTLAQASPCGSSLAAGAHCDIPVRFHAAAAGAPYTGAVVVENNAAGAPHQAALSGSGVAQSMPSLVWSPAVASLDFGDVAVGSSSGVQTAVLRNQGPGDALLQLVNAIGTASSDYLVTLSGCALDDVLLEGASCNVRVSFSPNAAGARTAQVQVASNGTAPAALTLAGTGLAGPAPGLELSATALDFGRSEVGSQSTPRELTLRSAGSGTLQVTGIAIDGPFEVRPRTCSQWPFSLTPGQECSVSVSFVPTSTATGSGTLLVESNAQPAEVSLSGRPEEASGGSGGGCSMARGTTLRDPTLWLLVALAAAVLGWRRWQAQRARRA</sequence>
<evidence type="ECO:0000256" key="6">
    <source>
        <dbReference type="SAM" id="MobiDB-lite"/>
    </source>
</evidence>
<evidence type="ECO:0000256" key="1">
    <source>
        <dbReference type="ARBA" id="ARBA00004138"/>
    </source>
</evidence>
<evidence type="ECO:0000256" key="7">
    <source>
        <dbReference type="SAM" id="Phobius"/>
    </source>
</evidence>
<dbReference type="NCBIfam" id="NF012200">
    <property type="entry name" value="choice_anch_D"/>
    <property type="match status" value="6"/>
</dbReference>
<dbReference type="Gene3D" id="2.60.40.10">
    <property type="entry name" value="Immunoglobulins"/>
    <property type="match status" value="6"/>
</dbReference>
<keyword evidence="8" id="KW-0732">Signal</keyword>
<keyword evidence="5" id="KW-0966">Cell projection</keyword>
<keyword evidence="7" id="KW-0812">Transmembrane</keyword>
<keyword evidence="7" id="KW-0472">Membrane</keyword>
<organism evidence="11 12">
    <name type="scientific">Caldimonas mangrovi</name>
    <dbReference type="NCBI Taxonomy" id="2944811"/>
    <lineage>
        <taxon>Bacteria</taxon>
        <taxon>Pseudomonadati</taxon>
        <taxon>Pseudomonadota</taxon>
        <taxon>Betaproteobacteria</taxon>
        <taxon>Burkholderiales</taxon>
        <taxon>Sphaerotilaceae</taxon>
        <taxon>Caldimonas</taxon>
    </lineage>
</organism>
<dbReference type="InterPro" id="IPR036909">
    <property type="entry name" value="Cyt_c-like_dom_sf"/>
</dbReference>
<comment type="caution">
    <text evidence="11">The sequence shown here is derived from an EMBL/GenBank/DDBJ whole genome shotgun (WGS) entry which is preliminary data.</text>
</comment>
<dbReference type="Pfam" id="PF15780">
    <property type="entry name" value="ASH"/>
    <property type="match status" value="1"/>
</dbReference>
<feature type="signal peptide" evidence="8">
    <location>
        <begin position="1"/>
        <end position="31"/>
    </location>
</feature>
<keyword evidence="3" id="KW-0963">Cytoplasm</keyword>
<evidence type="ECO:0000259" key="9">
    <source>
        <dbReference type="Pfam" id="PF15780"/>
    </source>
</evidence>
<dbReference type="InterPro" id="IPR052614">
    <property type="entry name" value="CFAP65"/>
</dbReference>
<keyword evidence="7" id="KW-1133">Transmembrane helix</keyword>
<feature type="region of interest" description="Disordered" evidence="6">
    <location>
        <begin position="758"/>
        <end position="779"/>
    </location>
</feature>
<dbReference type="NCBIfam" id="NF033191">
    <property type="entry name" value="JDVT-CTERM"/>
    <property type="match status" value="1"/>
</dbReference>
<dbReference type="SUPFAM" id="SSF46626">
    <property type="entry name" value="Cytochrome c"/>
    <property type="match status" value="1"/>
</dbReference>
<dbReference type="InterPro" id="IPR013783">
    <property type="entry name" value="Ig-like_fold"/>
</dbReference>
<evidence type="ECO:0000256" key="4">
    <source>
        <dbReference type="ARBA" id="ARBA00023069"/>
    </source>
</evidence>
<protein>
    <submittedName>
        <fullName evidence="11">Choice-of-anchor D domain-containing protein</fullName>
    </submittedName>
</protein>
<proteinExistence type="predicted"/>
<dbReference type="InterPro" id="IPR031549">
    <property type="entry name" value="ASH"/>
</dbReference>
<accession>A0ABT0YV74</accession>
<reference evidence="11" key="1">
    <citation type="submission" date="2022-05" db="EMBL/GenBank/DDBJ databases">
        <title>Schlegelella sp. nov., isolated from mangrove soil.</title>
        <authorList>
            <person name="Liu Y."/>
            <person name="Ge X."/>
            <person name="Liu W."/>
        </authorList>
    </citation>
    <scope>NUCLEOTIDE SEQUENCE</scope>
    <source>
        <strain evidence="11">S2-27</strain>
    </source>
</reference>